<feature type="compositionally biased region" description="Basic and acidic residues" evidence="1">
    <location>
        <begin position="1"/>
        <end position="12"/>
    </location>
</feature>
<feature type="region of interest" description="Disordered" evidence="1">
    <location>
        <begin position="1"/>
        <end position="28"/>
    </location>
</feature>
<organism evidence="2 3">
    <name type="scientific">Adonisia turfae CCMR0081</name>
    <dbReference type="NCBI Taxonomy" id="2292702"/>
    <lineage>
        <taxon>Bacteria</taxon>
        <taxon>Bacillati</taxon>
        <taxon>Cyanobacteriota</taxon>
        <taxon>Adonisia</taxon>
        <taxon>Adonisia turfae</taxon>
    </lineage>
</organism>
<dbReference type="AlphaFoldDB" id="A0A6M0RRI4"/>
<name>A0A6M0RRI4_9CYAN</name>
<reference evidence="2 3" key="1">
    <citation type="journal article" date="2020" name="Microb. Ecol.">
        <title>Ecogenomics of the Marine Benthic Filamentous Cyanobacterium Adonisia.</title>
        <authorList>
            <person name="Walter J.M."/>
            <person name="Coutinho F.H."/>
            <person name="Leomil L."/>
            <person name="Hargreaves P.I."/>
            <person name="Campeao M.E."/>
            <person name="Vieira V.V."/>
            <person name="Silva B.S."/>
            <person name="Fistarol G.O."/>
            <person name="Salomon P.S."/>
            <person name="Sawabe T."/>
            <person name="Mino S."/>
            <person name="Hosokawa M."/>
            <person name="Miyashita H."/>
            <person name="Maruyama F."/>
            <person name="van Verk M.C."/>
            <person name="Dutilh B.E."/>
            <person name="Thompson C.C."/>
            <person name="Thompson F.L."/>
        </authorList>
    </citation>
    <scope>NUCLEOTIDE SEQUENCE [LARGE SCALE GENOMIC DNA]</scope>
    <source>
        <strain evidence="2 3">CCMR0081</strain>
    </source>
</reference>
<proteinExistence type="predicted"/>
<evidence type="ECO:0000313" key="3">
    <source>
        <dbReference type="Proteomes" id="UP000481033"/>
    </source>
</evidence>
<feature type="region of interest" description="Disordered" evidence="1">
    <location>
        <begin position="122"/>
        <end position="149"/>
    </location>
</feature>
<sequence length="149" mass="15973">MPIENKSTEAKQNKGFGSGTEAKQQTKATANASDMALAIQGSMGNEALALVQQVIVAQEQVEDAAANAIVHNRAQMGARILDKVCAEVVEMGATDRIQDPDQYANQVGQAFMALTEQSRWQKSDPSQLARSKNLFLSPQQMAQQALPGA</sequence>
<evidence type="ECO:0000256" key="1">
    <source>
        <dbReference type="SAM" id="MobiDB-lite"/>
    </source>
</evidence>
<dbReference type="Proteomes" id="UP000481033">
    <property type="component" value="Unassembled WGS sequence"/>
</dbReference>
<dbReference type="EMBL" id="QXHD01000004">
    <property type="protein sequence ID" value="NEZ58776.1"/>
    <property type="molecule type" value="Genomic_DNA"/>
</dbReference>
<comment type="caution">
    <text evidence="2">The sequence shown here is derived from an EMBL/GenBank/DDBJ whole genome shotgun (WGS) entry which is preliminary data.</text>
</comment>
<feature type="compositionally biased region" description="Polar residues" evidence="1">
    <location>
        <begin position="122"/>
        <end position="143"/>
    </location>
</feature>
<keyword evidence="3" id="KW-1185">Reference proteome</keyword>
<dbReference type="RefSeq" id="WP_163701620.1">
    <property type="nucleotide sequence ID" value="NZ_QXHD01000004.1"/>
</dbReference>
<gene>
    <name evidence="2" type="ORF">DXZ20_24675</name>
</gene>
<accession>A0A6M0RRI4</accession>
<protein>
    <submittedName>
        <fullName evidence="2">Uncharacterized protein</fullName>
    </submittedName>
</protein>
<evidence type="ECO:0000313" key="2">
    <source>
        <dbReference type="EMBL" id="NEZ58776.1"/>
    </source>
</evidence>